<dbReference type="Gene3D" id="3.40.50.300">
    <property type="entry name" value="P-loop containing nucleotide triphosphate hydrolases"/>
    <property type="match status" value="1"/>
</dbReference>
<keyword evidence="1 6" id="KW-0963">Cytoplasm</keyword>
<proteinExistence type="inferred from homology"/>
<keyword evidence="4 6" id="KW-0067">ATP-binding</keyword>
<keyword evidence="10" id="KW-1185">Reference proteome</keyword>
<evidence type="ECO:0000256" key="1">
    <source>
        <dbReference type="ARBA" id="ARBA00022490"/>
    </source>
</evidence>
<gene>
    <name evidence="6 9" type="primary">recF</name>
    <name evidence="9" type="ORF">SEML1_0003</name>
</gene>
<accession>A0ABY8WWL5</accession>
<dbReference type="PANTHER" id="PTHR32182:SF0">
    <property type="entry name" value="DNA REPLICATION AND REPAIR PROTEIN RECF"/>
    <property type="match status" value="1"/>
</dbReference>
<evidence type="ECO:0000259" key="8">
    <source>
        <dbReference type="Pfam" id="PF13476"/>
    </source>
</evidence>
<dbReference type="Proteomes" id="UP001177295">
    <property type="component" value="Chromosome"/>
</dbReference>
<evidence type="ECO:0000313" key="10">
    <source>
        <dbReference type="Proteomes" id="UP001177295"/>
    </source>
</evidence>
<evidence type="ECO:0000256" key="5">
    <source>
        <dbReference type="ARBA" id="ARBA00023125"/>
    </source>
</evidence>
<sequence length="334" mass="38393">MRIIRLTVQNIRVHDTKTLDFVTNPTLITGANGSGKTSLIEAIYIALRGKSFRGSDLAVCRYGTDFYRIMLETDIFTYRVQYGTVGARKTRQFIIDDKKYARLPYKLKYPIVLFEPEDLRIINGSPQRRRQLVDTLIQQYDPHYSSQLSRYERALQQRNKLLKDPSVTRDVLFPWDVLLSDYGAAIIAKRQAVAAIFHERITALYRQIAHNDDSVSIAYSHNDTVTSQQLLRQYEEKFDYDRAAGATSAGPHRHDIHIIFNHVPAIQAASRGECRTIVLAMKFIEAEYIEQQSGMPPIILLDDVFGELDEQRQHALLAEFRENQVVMTSTVDVH</sequence>
<feature type="binding site" evidence="6">
    <location>
        <begin position="30"/>
        <end position="37"/>
    </location>
    <ligand>
        <name>ATP</name>
        <dbReference type="ChEBI" id="CHEBI:30616"/>
    </ligand>
</feature>
<comment type="function">
    <text evidence="6 7">The RecF protein is involved in DNA metabolism; it is required for DNA replication and normal SOS inducibility. RecF binds preferentially to single-stranded, linear DNA. It also seems to bind ATP.</text>
</comment>
<dbReference type="InterPro" id="IPR042174">
    <property type="entry name" value="RecF_2"/>
</dbReference>
<comment type="subcellular location">
    <subcellularLocation>
        <location evidence="6 7">Cytoplasm</location>
    </subcellularLocation>
</comment>
<evidence type="ECO:0000256" key="2">
    <source>
        <dbReference type="ARBA" id="ARBA00022705"/>
    </source>
</evidence>
<evidence type="ECO:0000256" key="3">
    <source>
        <dbReference type="ARBA" id="ARBA00022741"/>
    </source>
</evidence>
<keyword evidence="6 7" id="KW-0227">DNA damage</keyword>
<dbReference type="Gene3D" id="1.20.1050.90">
    <property type="entry name" value="RecF/RecN/SMC, N-terminal domain"/>
    <property type="match status" value="1"/>
</dbReference>
<dbReference type="RefSeq" id="WP_376754024.1">
    <property type="nucleotide sequence ID" value="NZ_CP124550.1"/>
</dbReference>
<dbReference type="InterPro" id="IPR038729">
    <property type="entry name" value="Rad50/SbcC_AAA"/>
</dbReference>
<dbReference type="EMBL" id="CP124550">
    <property type="protein sequence ID" value="WIO45648.1"/>
    <property type="molecule type" value="Genomic_DNA"/>
</dbReference>
<keyword evidence="6 7" id="KW-0234">DNA repair</keyword>
<keyword evidence="2 6" id="KW-0235">DNA replication</keyword>
<evidence type="ECO:0000256" key="6">
    <source>
        <dbReference type="HAMAP-Rule" id="MF_00365"/>
    </source>
</evidence>
<dbReference type="SUPFAM" id="SSF52540">
    <property type="entry name" value="P-loop containing nucleoside triphosphate hydrolases"/>
    <property type="match status" value="1"/>
</dbReference>
<dbReference type="InterPro" id="IPR001238">
    <property type="entry name" value="DNA-binding_RecF"/>
</dbReference>
<name>A0ABY8WWL5_9BACT</name>
<keyword evidence="5 6" id="KW-0238">DNA-binding</keyword>
<dbReference type="HAMAP" id="MF_00365">
    <property type="entry name" value="RecF"/>
    <property type="match status" value="1"/>
</dbReference>
<dbReference type="PANTHER" id="PTHR32182">
    <property type="entry name" value="DNA REPLICATION AND REPAIR PROTEIN RECF"/>
    <property type="match status" value="1"/>
</dbReference>
<dbReference type="PROSITE" id="PS00618">
    <property type="entry name" value="RECF_2"/>
    <property type="match status" value="1"/>
</dbReference>
<evidence type="ECO:0000256" key="7">
    <source>
        <dbReference type="RuleBase" id="RU000578"/>
    </source>
</evidence>
<evidence type="ECO:0000256" key="4">
    <source>
        <dbReference type="ARBA" id="ARBA00022840"/>
    </source>
</evidence>
<evidence type="ECO:0000313" key="9">
    <source>
        <dbReference type="EMBL" id="WIO45648.1"/>
    </source>
</evidence>
<dbReference type="InterPro" id="IPR018078">
    <property type="entry name" value="DNA-binding_RecF_CS"/>
</dbReference>
<reference evidence="9 10" key="1">
    <citation type="journal article" date="2023" name="Cell">
        <title>Genetic manipulation of Patescibacteria provides mechanistic insights into microbial dark matter and the epibiotic lifestyle.</title>
        <authorList>
            <person name="Wang Y."/>
            <person name="Gallagher L.A."/>
            <person name="Andrade P.A."/>
            <person name="Liu A."/>
            <person name="Humphreys I.R."/>
            <person name="Turkarslan S."/>
            <person name="Cutler K.J."/>
            <person name="Arrieta-Ortiz M.L."/>
            <person name="Li Y."/>
            <person name="Radey M.C."/>
            <person name="McLean J.S."/>
            <person name="Cong Q."/>
            <person name="Baker D."/>
            <person name="Baliga N.S."/>
            <person name="Peterson S.B."/>
            <person name="Mougous J.D."/>
        </authorList>
    </citation>
    <scope>NUCLEOTIDE SEQUENCE [LARGE SCALE GENOMIC DNA]</scope>
    <source>
        <strain evidence="9 10">ML1</strain>
    </source>
</reference>
<keyword evidence="6 7" id="KW-0742">SOS response</keyword>
<comment type="similarity">
    <text evidence="6 7">Belongs to the RecF family.</text>
</comment>
<keyword evidence="3 6" id="KW-0547">Nucleotide-binding</keyword>
<feature type="domain" description="Rad50/SbcC-type AAA" evidence="8">
    <location>
        <begin position="5"/>
        <end position="72"/>
    </location>
</feature>
<dbReference type="Pfam" id="PF13476">
    <property type="entry name" value="AAA_23"/>
    <property type="match status" value="1"/>
</dbReference>
<dbReference type="NCBIfam" id="TIGR00611">
    <property type="entry name" value="recf"/>
    <property type="match status" value="1"/>
</dbReference>
<organism evidence="9 10">
    <name type="scientific">Candidatus Southlakia epibionticum</name>
    <dbReference type="NCBI Taxonomy" id="3043284"/>
    <lineage>
        <taxon>Bacteria</taxon>
        <taxon>Candidatus Saccharimonadota</taxon>
        <taxon>Candidatus Saccharimonadia</taxon>
        <taxon>Candidatus Saccharimonadales</taxon>
        <taxon>Candidatus Saccharimonadaceae</taxon>
        <taxon>Candidatus Southlakia</taxon>
    </lineage>
</organism>
<protein>
    <recommendedName>
        <fullName evidence="6 7">DNA replication and repair protein RecF</fullName>
    </recommendedName>
</protein>
<dbReference type="InterPro" id="IPR027417">
    <property type="entry name" value="P-loop_NTPase"/>
</dbReference>